<name>C9LL99_9FIRM</name>
<dbReference type="Pfam" id="PF17746">
    <property type="entry name" value="SfsA_N"/>
    <property type="match status" value="1"/>
</dbReference>
<dbReference type="GO" id="GO:0003677">
    <property type="term" value="F:DNA binding"/>
    <property type="evidence" value="ECO:0007669"/>
    <property type="project" value="InterPro"/>
</dbReference>
<dbReference type="CDD" id="cd22359">
    <property type="entry name" value="SfsA-like_bacterial"/>
    <property type="match status" value="1"/>
</dbReference>
<sequence length="402" mass="46401">MYSGKIIEPPIRGLFCGEVLMKKLYGNIVTGAFVMRMNRFVIHAEIDGRMEICHMPNPGRMRELLFPGVKMYFVKSRNPLSRTAYRVIGVERDGEVILLDTSKCNDVAHYLVSRHLIAGWEEYSVVQREVTMGDSRFDLLLGNEATGEVFPVEVKSCTLFGEKGAMFPDAVTARGKKHVDHLGQIGQIGRAGILILVQWNRAEWFLPDFHTDIEFAKAFRVNMERIDWKVAALHWTPEFDYPDHVKLLPTSIKALDEEMGNCGDYLLILYLDKDKLVEIGTKGIMNFPQGYYVYIGSAKRNLEQRIRRHRHLRKKMHWHIDYLRQESEFIGVIPIRTKRDFEHLLAAAISDIADWEIKGFGCTDCSCKSHLFGFYENPLHIKAFTKIEENFEINVLNSYFDA</sequence>
<dbReference type="InterPro" id="IPR040452">
    <property type="entry name" value="SfsA_C"/>
</dbReference>
<dbReference type="InterPro" id="IPR005224">
    <property type="entry name" value="SfsA"/>
</dbReference>
<evidence type="ECO:0000313" key="3">
    <source>
        <dbReference type="EMBL" id="EEW96100.1"/>
    </source>
</evidence>
<dbReference type="Gene3D" id="2.40.50.580">
    <property type="match status" value="1"/>
</dbReference>
<dbReference type="PANTHER" id="PTHR30545">
    <property type="entry name" value="SUGAR FERMENTATION STIMULATION PROTEIN A"/>
    <property type="match status" value="1"/>
</dbReference>
<proteinExistence type="predicted"/>
<dbReference type="InterPro" id="IPR002837">
    <property type="entry name" value="DUF123"/>
</dbReference>
<dbReference type="Pfam" id="PF01986">
    <property type="entry name" value="DUF123"/>
    <property type="match status" value="1"/>
</dbReference>
<reference evidence="3" key="1">
    <citation type="submission" date="2009-09" db="EMBL/GenBank/DDBJ databases">
        <authorList>
            <person name="Weinstock G."/>
            <person name="Sodergren E."/>
            <person name="Clifton S."/>
            <person name="Fulton L."/>
            <person name="Fulton B."/>
            <person name="Courtney L."/>
            <person name="Fronick C."/>
            <person name="Harrison M."/>
            <person name="Strong C."/>
            <person name="Farmer C."/>
            <person name="Delahaunty K."/>
            <person name="Markovic C."/>
            <person name="Hall O."/>
            <person name="Minx P."/>
            <person name="Tomlinson C."/>
            <person name="Mitreva M."/>
            <person name="Nelson J."/>
            <person name="Hou S."/>
            <person name="Wollam A."/>
            <person name="Pepin K.H."/>
            <person name="Johnson M."/>
            <person name="Bhonagiri V."/>
            <person name="Nash W.E."/>
            <person name="Warren W."/>
            <person name="Chinwalla A."/>
            <person name="Mardis E.R."/>
            <person name="Wilson R.K."/>
        </authorList>
    </citation>
    <scope>NUCLEOTIDE SEQUENCE [LARGE SCALE GENOMIC DNA]</scope>
    <source>
        <strain evidence="3">DSM 15470</strain>
    </source>
</reference>
<dbReference type="STRING" id="592028.GCWU000321_00035"/>
<feature type="domain" description="SfsA N-terminal OB" evidence="2">
    <location>
        <begin position="35"/>
        <end position="98"/>
    </location>
</feature>
<dbReference type="EMBL" id="ACIM02000001">
    <property type="protein sequence ID" value="EEW96100.1"/>
    <property type="molecule type" value="Genomic_DNA"/>
</dbReference>
<dbReference type="Proteomes" id="UP000004736">
    <property type="component" value="Unassembled WGS sequence"/>
</dbReference>
<dbReference type="HOGENOM" id="CLU_060934_0_0_9"/>
<comment type="caution">
    <text evidence="3">The sequence shown here is derived from an EMBL/GenBank/DDBJ whole genome shotgun (WGS) entry which is preliminary data.</text>
</comment>
<evidence type="ECO:0000313" key="4">
    <source>
        <dbReference type="Proteomes" id="UP000004736"/>
    </source>
</evidence>
<feature type="domain" description="Sugar fermentation stimulation protein C-terminal" evidence="1">
    <location>
        <begin position="105"/>
        <end position="224"/>
    </location>
</feature>
<dbReference type="InterPro" id="IPR041465">
    <property type="entry name" value="SfsA_N"/>
</dbReference>
<accession>C9LL99</accession>
<keyword evidence="4" id="KW-1185">Reference proteome</keyword>
<dbReference type="CDD" id="cd10441">
    <property type="entry name" value="GIY-YIG_COG1833"/>
    <property type="match status" value="1"/>
</dbReference>
<dbReference type="AlphaFoldDB" id="C9LL99"/>
<evidence type="ECO:0000259" key="1">
    <source>
        <dbReference type="Pfam" id="PF03749"/>
    </source>
</evidence>
<dbReference type="Pfam" id="PF03749">
    <property type="entry name" value="SfsA"/>
    <property type="match status" value="1"/>
</dbReference>
<dbReference type="eggNOG" id="COG1489">
    <property type="taxonomic scope" value="Bacteria"/>
</dbReference>
<protein>
    <submittedName>
        <fullName evidence="3">Sugar fermentation stimulation protein</fullName>
    </submittedName>
</protein>
<dbReference type="eggNOG" id="COG1833">
    <property type="taxonomic scope" value="Bacteria"/>
</dbReference>
<dbReference type="NCBIfam" id="TIGR00230">
    <property type="entry name" value="sfsA"/>
    <property type="match status" value="1"/>
</dbReference>
<gene>
    <name evidence="3" type="primary">sfsA</name>
    <name evidence="3" type="ORF">GCWU000321_00035</name>
</gene>
<organism evidence="3 4">
    <name type="scientific">Dialister invisus DSM 15470</name>
    <dbReference type="NCBI Taxonomy" id="592028"/>
    <lineage>
        <taxon>Bacteria</taxon>
        <taxon>Bacillati</taxon>
        <taxon>Bacillota</taxon>
        <taxon>Negativicutes</taxon>
        <taxon>Veillonellales</taxon>
        <taxon>Veillonellaceae</taxon>
        <taxon>Dialister</taxon>
    </lineage>
</organism>
<dbReference type="Gene3D" id="3.40.1350.60">
    <property type="match status" value="1"/>
</dbReference>
<dbReference type="PANTHER" id="PTHR30545:SF2">
    <property type="entry name" value="SUGAR FERMENTATION STIMULATION PROTEIN A"/>
    <property type="match status" value="1"/>
</dbReference>
<evidence type="ECO:0000259" key="2">
    <source>
        <dbReference type="Pfam" id="PF17746"/>
    </source>
</evidence>